<evidence type="ECO:0000256" key="1">
    <source>
        <dbReference type="SAM" id="MobiDB-lite"/>
    </source>
</evidence>
<feature type="region of interest" description="Disordered" evidence="1">
    <location>
        <begin position="136"/>
        <end position="159"/>
    </location>
</feature>
<feature type="compositionally biased region" description="Basic residues" evidence="1">
    <location>
        <begin position="148"/>
        <end position="157"/>
    </location>
</feature>
<reference evidence="2" key="1">
    <citation type="submission" date="2020-11" db="EMBL/GenBank/DDBJ databases">
        <title>Complete genome sequence of a novel pathogenic Methylobacterium strain isolated from rice in Vietnam.</title>
        <authorList>
            <person name="Lai K."/>
            <person name="Okazaki S."/>
            <person name="Higashi K."/>
            <person name="Mori H."/>
            <person name="Toyoda A."/>
            <person name="Kurokawa K."/>
        </authorList>
    </citation>
    <scope>NUCLEOTIDE SEQUENCE</scope>
    <source>
        <strain evidence="2">VL1</strain>
    </source>
</reference>
<accession>A0A8H9C8Q8</accession>
<feature type="compositionally biased region" description="Basic and acidic residues" evidence="1">
    <location>
        <begin position="1"/>
        <end position="18"/>
    </location>
</feature>
<name>A0A8H9C8Q8_9HYPH</name>
<dbReference type="EMBL" id="AP024145">
    <property type="protein sequence ID" value="BCM86328.1"/>
    <property type="molecule type" value="Genomic_DNA"/>
</dbReference>
<gene>
    <name evidence="2" type="ORF">mvi_47890</name>
</gene>
<evidence type="ECO:0000313" key="2">
    <source>
        <dbReference type="EMBL" id="BCM86328.1"/>
    </source>
</evidence>
<protein>
    <submittedName>
        <fullName evidence="2">Uncharacterized protein</fullName>
    </submittedName>
</protein>
<organism evidence="2 3">
    <name type="scientific">Methylobacterium indicum</name>
    <dbReference type="NCBI Taxonomy" id="1775910"/>
    <lineage>
        <taxon>Bacteria</taxon>
        <taxon>Pseudomonadati</taxon>
        <taxon>Pseudomonadota</taxon>
        <taxon>Alphaproteobacteria</taxon>
        <taxon>Hyphomicrobiales</taxon>
        <taxon>Methylobacteriaceae</taxon>
        <taxon>Methylobacterium</taxon>
    </lineage>
</organism>
<proteinExistence type="predicted"/>
<dbReference type="AlphaFoldDB" id="A0A8H9C8Q8"/>
<dbReference type="RefSeq" id="WP_207179340.1">
    <property type="nucleotide sequence ID" value="NZ_AP024145.1"/>
</dbReference>
<sequence>MHIEDHGVPRGTTEDARLESNTSTQGAVHASSAILPPSECAPAGPYGAPEASTQSPADAPELSPTSNGFGAIERMDQVAFFDRIEKVSNLEQRAFLLRCSRFKPYDERSRGLIASVADAGLVGAIVQHLLHTPPPMPASIMKPMRLPRPPRLKRVKPPKSLIESLLGEDDAAA</sequence>
<dbReference type="Proteomes" id="UP000663508">
    <property type="component" value="Chromosome"/>
</dbReference>
<dbReference type="KEGG" id="mind:mvi_47890"/>
<feature type="region of interest" description="Disordered" evidence="1">
    <location>
        <begin position="1"/>
        <end position="69"/>
    </location>
</feature>
<evidence type="ECO:0000313" key="3">
    <source>
        <dbReference type="Proteomes" id="UP000663508"/>
    </source>
</evidence>